<sequence>MADHAGEQLLTVADVAGRIGAHEKTVRGWIRAGELKAIRFDSRIGYRVKRADFDRFLDRRSLAGAVSRQLLAAAISDPTGPDAGADG</sequence>
<name>A0A6J4UG46_9BACT</name>
<dbReference type="AlphaFoldDB" id="A0A6J4UG46"/>
<dbReference type="InterPro" id="IPR041657">
    <property type="entry name" value="HTH_17"/>
</dbReference>
<dbReference type="SUPFAM" id="SSF46955">
    <property type="entry name" value="Putative DNA-binding domain"/>
    <property type="match status" value="1"/>
</dbReference>
<protein>
    <recommendedName>
        <fullName evidence="1">Helix-turn-helix domain-containing protein</fullName>
    </recommendedName>
</protein>
<dbReference type="EMBL" id="CADCWL010000019">
    <property type="protein sequence ID" value="CAA9547150.1"/>
    <property type="molecule type" value="Genomic_DNA"/>
</dbReference>
<gene>
    <name evidence="2" type="ORF">AVDCRST_MAG19-462</name>
</gene>
<dbReference type="Pfam" id="PF12728">
    <property type="entry name" value="HTH_17"/>
    <property type="match status" value="1"/>
</dbReference>
<feature type="domain" description="Helix-turn-helix" evidence="1">
    <location>
        <begin position="9"/>
        <end position="61"/>
    </location>
</feature>
<organism evidence="2">
    <name type="scientific">uncultured Thermomicrobiales bacterium</name>
    <dbReference type="NCBI Taxonomy" id="1645740"/>
    <lineage>
        <taxon>Bacteria</taxon>
        <taxon>Pseudomonadati</taxon>
        <taxon>Thermomicrobiota</taxon>
        <taxon>Thermomicrobia</taxon>
        <taxon>Thermomicrobiales</taxon>
        <taxon>environmental samples</taxon>
    </lineage>
</organism>
<proteinExistence type="predicted"/>
<dbReference type="InterPro" id="IPR010093">
    <property type="entry name" value="SinI_DNA-bd"/>
</dbReference>
<dbReference type="InterPro" id="IPR009061">
    <property type="entry name" value="DNA-bd_dom_put_sf"/>
</dbReference>
<evidence type="ECO:0000259" key="1">
    <source>
        <dbReference type="Pfam" id="PF12728"/>
    </source>
</evidence>
<reference evidence="2" key="1">
    <citation type="submission" date="2020-02" db="EMBL/GenBank/DDBJ databases">
        <authorList>
            <person name="Meier V. D."/>
        </authorList>
    </citation>
    <scope>NUCLEOTIDE SEQUENCE</scope>
    <source>
        <strain evidence="2">AVDCRST_MAG19</strain>
    </source>
</reference>
<evidence type="ECO:0000313" key="2">
    <source>
        <dbReference type="EMBL" id="CAA9547150.1"/>
    </source>
</evidence>
<dbReference type="GO" id="GO:0003677">
    <property type="term" value="F:DNA binding"/>
    <property type="evidence" value="ECO:0007669"/>
    <property type="project" value="InterPro"/>
</dbReference>
<dbReference type="NCBIfam" id="TIGR01764">
    <property type="entry name" value="excise"/>
    <property type="match status" value="1"/>
</dbReference>
<accession>A0A6J4UG46</accession>